<dbReference type="SUPFAM" id="SSF53098">
    <property type="entry name" value="Ribonuclease H-like"/>
    <property type="match status" value="1"/>
</dbReference>
<comment type="function">
    <text evidence="3 13">Endonuclease that specifically degrades the RNA of RNA-DNA hybrids.</text>
</comment>
<comment type="cofactor">
    <cofactor evidence="12">
        <name>Mn(2+)</name>
        <dbReference type="ChEBI" id="CHEBI:29035"/>
    </cofactor>
    <cofactor evidence="12">
        <name>Mg(2+)</name>
        <dbReference type="ChEBI" id="CHEBI:18420"/>
    </cofactor>
    <text evidence="12">Manganese or magnesium. Binds 1 divalent metal ion per monomer in the absence of substrate. May bind a second metal ion after substrate binding.</text>
</comment>
<evidence type="ECO:0000256" key="6">
    <source>
        <dbReference type="ARBA" id="ARBA00022490"/>
    </source>
</evidence>
<dbReference type="GO" id="GO:0003723">
    <property type="term" value="F:RNA binding"/>
    <property type="evidence" value="ECO:0007669"/>
    <property type="project" value="UniProtKB-UniRule"/>
</dbReference>
<keyword evidence="8 12" id="KW-0479">Metal-binding</keyword>
<keyword evidence="6" id="KW-0963">Cytoplasm</keyword>
<dbReference type="InterPro" id="IPR022898">
    <property type="entry name" value="RNase_HII"/>
</dbReference>
<dbReference type="Pfam" id="PF01351">
    <property type="entry name" value="RNase_HII"/>
    <property type="match status" value="1"/>
</dbReference>
<evidence type="ECO:0000256" key="1">
    <source>
        <dbReference type="ARBA" id="ARBA00000077"/>
    </source>
</evidence>
<evidence type="ECO:0000313" key="15">
    <source>
        <dbReference type="EMBL" id="OGM54876.1"/>
    </source>
</evidence>
<dbReference type="PROSITE" id="PS51975">
    <property type="entry name" value="RNASE_H_2"/>
    <property type="match status" value="1"/>
</dbReference>
<dbReference type="AlphaFoldDB" id="A0A1F8ASZ3"/>
<gene>
    <name evidence="15" type="ORF">A3E44_01835</name>
</gene>
<feature type="binding site" evidence="12">
    <location>
        <position position="127"/>
    </location>
    <ligand>
        <name>a divalent metal cation</name>
        <dbReference type="ChEBI" id="CHEBI:60240"/>
    </ligand>
</feature>
<comment type="cofactor">
    <cofactor evidence="2">
        <name>Mg(2+)</name>
        <dbReference type="ChEBI" id="CHEBI:18420"/>
    </cofactor>
</comment>
<evidence type="ECO:0000256" key="3">
    <source>
        <dbReference type="ARBA" id="ARBA00004065"/>
    </source>
</evidence>
<comment type="similarity">
    <text evidence="5 13">Belongs to the RNase HII family.</text>
</comment>
<reference evidence="15 16" key="1">
    <citation type="journal article" date="2016" name="Nat. Commun.">
        <title>Thousands of microbial genomes shed light on interconnected biogeochemical processes in an aquifer system.</title>
        <authorList>
            <person name="Anantharaman K."/>
            <person name="Brown C.T."/>
            <person name="Hug L.A."/>
            <person name="Sharon I."/>
            <person name="Castelle C.J."/>
            <person name="Probst A.J."/>
            <person name="Thomas B.C."/>
            <person name="Singh A."/>
            <person name="Wilkins M.J."/>
            <person name="Karaoz U."/>
            <person name="Brodie E.L."/>
            <person name="Williams K.H."/>
            <person name="Hubbard S.S."/>
            <person name="Banfield J.F."/>
        </authorList>
    </citation>
    <scope>NUCLEOTIDE SEQUENCE [LARGE SCALE GENOMIC DNA]</scope>
</reference>
<dbReference type="GO" id="GO:0004523">
    <property type="term" value="F:RNA-DNA hybrid ribonuclease activity"/>
    <property type="evidence" value="ECO:0007669"/>
    <property type="project" value="UniProtKB-UniRule"/>
</dbReference>
<dbReference type="GO" id="GO:0006298">
    <property type="term" value="P:mismatch repair"/>
    <property type="evidence" value="ECO:0007669"/>
    <property type="project" value="TreeGrafter"/>
</dbReference>
<dbReference type="CDD" id="cd07182">
    <property type="entry name" value="RNase_HII_bacteria_HII_like"/>
    <property type="match status" value="1"/>
</dbReference>
<keyword evidence="9 12" id="KW-0255">Endonuclease</keyword>
<dbReference type="GO" id="GO:0005737">
    <property type="term" value="C:cytoplasm"/>
    <property type="evidence" value="ECO:0007669"/>
    <property type="project" value="UniProtKB-SubCell"/>
</dbReference>
<dbReference type="InterPro" id="IPR012337">
    <property type="entry name" value="RNaseH-like_sf"/>
</dbReference>
<dbReference type="InterPro" id="IPR024567">
    <property type="entry name" value="RNase_HII/HIII_dom"/>
</dbReference>
<dbReference type="Proteomes" id="UP000178603">
    <property type="component" value="Unassembled WGS sequence"/>
</dbReference>
<dbReference type="PANTHER" id="PTHR10954">
    <property type="entry name" value="RIBONUCLEASE H2 SUBUNIT A"/>
    <property type="match status" value="1"/>
</dbReference>
<evidence type="ECO:0000256" key="11">
    <source>
        <dbReference type="ARBA" id="ARBA00023211"/>
    </source>
</evidence>
<dbReference type="InterPro" id="IPR036397">
    <property type="entry name" value="RNaseH_sf"/>
</dbReference>
<dbReference type="EC" id="3.1.26.4" evidence="13"/>
<feature type="binding site" evidence="12">
    <location>
        <position position="24"/>
    </location>
    <ligand>
        <name>a divalent metal cation</name>
        <dbReference type="ChEBI" id="CHEBI:60240"/>
    </ligand>
</feature>
<evidence type="ECO:0000256" key="8">
    <source>
        <dbReference type="ARBA" id="ARBA00022723"/>
    </source>
</evidence>
<evidence type="ECO:0000313" key="16">
    <source>
        <dbReference type="Proteomes" id="UP000178603"/>
    </source>
</evidence>
<dbReference type="NCBIfam" id="NF000595">
    <property type="entry name" value="PRK00015.1-3"/>
    <property type="match status" value="1"/>
</dbReference>
<evidence type="ECO:0000259" key="14">
    <source>
        <dbReference type="PROSITE" id="PS51975"/>
    </source>
</evidence>
<dbReference type="PANTHER" id="PTHR10954:SF18">
    <property type="entry name" value="RIBONUCLEASE HII"/>
    <property type="match status" value="1"/>
</dbReference>
<keyword evidence="7 12" id="KW-0540">Nuclease</keyword>
<proteinExistence type="inferred from homology"/>
<dbReference type="EMBL" id="MGGW01000009">
    <property type="protein sequence ID" value="OGM54876.1"/>
    <property type="molecule type" value="Genomic_DNA"/>
</dbReference>
<dbReference type="GO" id="GO:0043137">
    <property type="term" value="P:DNA replication, removal of RNA primer"/>
    <property type="evidence" value="ECO:0007669"/>
    <property type="project" value="TreeGrafter"/>
</dbReference>
<evidence type="ECO:0000256" key="7">
    <source>
        <dbReference type="ARBA" id="ARBA00022722"/>
    </source>
</evidence>
<comment type="caution">
    <text evidence="15">The sequence shown here is derived from an EMBL/GenBank/DDBJ whole genome shotgun (WGS) entry which is preliminary data.</text>
</comment>
<evidence type="ECO:0000256" key="4">
    <source>
        <dbReference type="ARBA" id="ARBA00004496"/>
    </source>
</evidence>
<dbReference type="GO" id="GO:0046872">
    <property type="term" value="F:metal ion binding"/>
    <property type="evidence" value="ECO:0007669"/>
    <property type="project" value="UniProtKB-KW"/>
</dbReference>
<dbReference type="Gene3D" id="3.30.420.10">
    <property type="entry name" value="Ribonuclease H-like superfamily/Ribonuclease H"/>
    <property type="match status" value="1"/>
</dbReference>
<dbReference type="InterPro" id="IPR001352">
    <property type="entry name" value="RNase_HII/HIII"/>
</dbReference>
<name>A0A1F8ASZ3_9BACT</name>
<feature type="binding site" evidence="12">
    <location>
        <position position="23"/>
    </location>
    <ligand>
        <name>a divalent metal cation</name>
        <dbReference type="ChEBI" id="CHEBI:60240"/>
    </ligand>
</feature>
<sequence>MHLTGYKFENTFWRKGLSVAGADEVGRGSFAGPVVASAVAFAPHSCYRASLLKQKIRIDDSKKLSVGQRECADSWIKASCIGYGIGVGSVGLINRAGIVKATNFAFRSAIKKFTISCMLSIDYLLIDGFYVPNVANIRKSKQIPIIRGDAKSMTIAAASIIAKVYRDSLMVALNEEHPEYFWYHNKGYGTVDHIKSLERFGPTKHHRKLFIRNYI</sequence>
<comment type="subcellular location">
    <subcellularLocation>
        <location evidence="4">Cytoplasm</location>
    </subcellularLocation>
</comment>
<dbReference type="GO" id="GO:0032299">
    <property type="term" value="C:ribonuclease H2 complex"/>
    <property type="evidence" value="ECO:0007669"/>
    <property type="project" value="TreeGrafter"/>
</dbReference>
<keyword evidence="11" id="KW-0464">Manganese</keyword>
<evidence type="ECO:0000256" key="5">
    <source>
        <dbReference type="ARBA" id="ARBA00007383"/>
    </source>
</evidence>
<evidence type="ECO:0000256" key="12">
    <source>
        <dbReference type="PROSITE-ProRule" id="PRU01319"/>
    </source>
</evidence>
<comment type="catalytic activity">
    <reaction evidence="1 12 13">
        <text>Endonucleolytic cleavage to 5'-phosphomonoester.</text>
        <dbReference type="EC" id="3.1.26.4"/>
    </reaction>
</comment>
<organism evidence="15 16">
    <name type="scientific">Candidatus Woesebacteria bacterium RIFCSPHIGHO2_12_FULL_41_24</name>
    <dbReference type="NCBI Taxonomy" id="1802510"/>
    <lineage>
        <taxon>Bacteria</taxon>
        <taxon>Candidatus Woeseibacteriota</taxon>
    </lineage>
</organism>
<evidence type="ECO:0000256" key="2">
    <source>
        <dbReference type="ARBA" id="ARBA00001946"/>
    </source>
</evidence>
<evidence type="ECO:0000256" key="13">
    <source>
        <dbReference type="RuleBase" id="RU003515"/>
    </source>
</evidence>
<keyword evidence="10 12" id="KW-0378">Hydrolase</keyword>
<evidence type="ECO:0000256" key="10">
    <source>
        <dbReference type="ARBA" id="ARBA00022801"/>
    </source>
</evidence>
<feature type="domain" description="RNase H type-2" evidence="14">
    <location>
        <begin position="17"/>
        <end position="215"/>
    </location>
</feature>
<accession>A0A1F8ASZ3</accession>
<evidence type="ECO:0000256" key="9">
    <source>
        <dbReference type="ARBA" id="ARBA00022759"/>
    </source>
</evidence>
<protein>
    <recommendedName>
        <fullName evidence="13">Ribonuclease</fullName>
        <ecNumber evidence="13">3.1.26.4</ecNumber>
    </recommendedName>
</protein>